<keyword evidence="4" id="KW-1185">Reference proteome</keyword>
<keyword evidence="2" id="KW-0472">Membrane</keyword>
<sequence>MTLNPALDAGPSPLASARHLALPGPRRAGLEGRIRTAAHRSTGDRDVKRPLPFAPTVHRDVKRLGGLAVGIVALGALLVVGIAGTVGALLLAAG</sequence>
<feature type="region of interest" description="Disordered" evidence="1">
    <location>
        <begin position="1"/>
        <end position="51"/>
    </location>
</feature>
<evidence type="ECO:0000256" key="1">
    <source>
        <dbReference type="SAM" id="MobiDB-lite"/>
    </source>
</evidence>
<gene>
    <name evidence="3" type="ORF">EV380_2855</name>
</gene>
<evidence type="ECO:0000313" key="3">
    <source>
        <dbReference type="EMBL" id="RZU63243.1"/>
    </source>
</evidence>
<dbReference type="RefSeq" id="WP_102159189.1">
    <property type="nucleotide sequence ID" value="NZ_PGGT01000034.1"/>
</dbReference>
<reference evidence="3 4" key="1">
    <citation type="submission" date="2019-02" db="EMBL/GenBank/DDBJ databases">
        <title>Sequencing the genomes of 1000 actinobacteria strains.</title>
        <authorList>
            <person name="Klenk H.-P."/>
        </authorList>
    </citation>
    <scope>NUCLEOTIDE SEQUENCE [LARGE SCALE GENOMIC DNA]</scope>
    <source>
        <strain evidence="3 4">DSM 17364</strain>
    </source>
</reference>
<proteinExistence type="predicted"/>
<keyword evidence="2" id="KW-0812">Transmembrane</keyword>
<evidence type="ECO:0000313" key="4">
    <source>
        <dbReference type="Proteomes" id="UP000292685"/>
    </source>
</evidence>
<organism evidence="3 4">
    <name type="scientific">Zhihengliuella halotolerans</name>
    <dbReference type="NCBI Taxonomy" id="370736"/>
    <lineage>
        <taxon>Bacteria</taxon>
        <taxon>Bacillati</taxon>
        <taxon>Actinomycetota</taxon>
        <taxon>Actinomycetes</taxon>
        <taxon>Micrococcales</taxon>
        <taxon>Micrococcaceae</taxon>
        <taxon>Zhihengliuella</taxon>
    </lineage>
</organism>
<comment type="caution">
    <text evidence="3">The sequence shown here is derived from an EMBL/GenBank/DDBJ whole genome shotgun (WGS) entry which is preliminary data.</text>
</comment>
<dbReference type="AlphaFoldDB" id="A0A4Q8AHJ2"/>
<name>A0A4Q8AHJ2_9MICC</name>
<evidence type="ECO:0000256" key="2">
    <source>
        <dbReference type="SAM" id="Phobius"/>
    </source>
</evidence>
<dbReference type="Proteomes" id="UP000292685">
    <property type="component" value="Unassembled WGS sequence"/>
</dbReference>
<accession>A0A4Q8AHJ2</accession>
<dbReference type="EMBL" id="SHLA01000001">
    <property type="protein sequence ID" value="RZU63243.1"/>
    <property type="molecule type" value="Genomic_DNA"/>
</dbReference>
<feature type="transmembrane region" description="Helical" evidence="2">
    <location>
        <begin position="67"/>
        <end position="93"/>
    </location>
</feature>
<protein>
    <submittedName>
        <fullName evidence="3">Uncharacterized protein</fullName>
    </submittedName>
</protein>
<keyword evidence="2" id="KW-1133">Transmembrane helix</keyword>